<reference evidence="7" key="1">
    <citation type="submission" date="2020-11" db="EMBL/GenBank/DDBJ databases">
        <title>Sequencing the genomes of 1000 actinobacteria strains.</title>
        <authorList>
            <person name="Klenk H.-P."/>
        </authorList>
    </citation>
    <scope>NUCLEOTIDE SEQUENCE</scope>
    <source>
        <strain evidence="7">DSM 45356</strain>
    </source>
</reference>
<dbReference type="Gene3D" id="3.40.50.1820">
    <property type="entry name" value="alpha/beta hydrolase"/>
    <property type="match status" value="1"/>
</dbReference>
<dbReference type="Pfam" id="PF00561">
    <property type="entry name" value="Abhydrolase_1"/>
    <property type="match status" value="1"/>
</dbReference>
<feature type="domain" description="Peptidase S33 tripeptidyl aminopeptidase-like C-terminal" evidence="6">
    <location>
        <begin position="401"/>
        <end position="494"/>
    </location>
</feature>
<dbReference type="RefSeq" id="WP_197001671.1">
    <property type="nucleotide sequence ID" value="NZ_BONS01000028.1"/>
</dbReference>
<dbReference type="Pfam" id="PF08386">
    <property type="entry name" value="Abhydrolase_4"/>
    <property type="match status" value="1"/>
</dbReference>
<dbReference type="AlphaFoldDB" id="A0A8J7GJW2"/>
<keyword evidence="3" id="KW-0378">Hydrolase</keyword>
<sequence>MRTIRLAATVGTALLVAGGPAVSPAAASPPTATLAWHTCSTGPDDADGAALDAAGAQCAEVAVPLDYSRPRGRTITIALSRLAATDPAHRRGALIPNPGGPGDPALTLGVELAQAAPALAAHYDLIGMDPRFVGRSTPLSCQWDTGLSMRGAGPTRQTFAETTVRARGLAAGCVRGNEDLLPYASTRNAARDMDQVRAALGEPTLSYLGWSAGSYLGAVYTQLFPGRVDRFVLDSAVDPDTYGPGVTRAMGAPTEAALRNWAGWAATRDATYHLGATREAVLATVDRVRRASEARPLRVGEFAVDSQLLPELLFLPIRFDTDADYAGIAADVRVLADAADGRPVTPSPGLLANLTMITGPGTGDGTFLLCADRAAPRDPETYYRDIQAHRASEPLFGPLTRNVTPCAFWPTAPVESPTRIRNSVPALIVGATGDPRTPFPGQLAMHRALAGSRMVTLDNAFRHLVYGVEDNPCVDGAVNRYLLDGVLPTADLTCARVSGAGS</sequence>
<comment type="similarity">
    <text evidence="1">Belongs to the peptidase S33 family.</text>
</comment>
<dbReference type="InterPro" id="IPR051601">
    <property type="entry name" value="Serine_prot/Carboxylest_S33"/>
</dbReference>
<evidence type="ECO:0000259" key="5">
    <source>
        <dbReference type="Pfam" id="PF00561"/>
    </source>
</evidence>
<dbReference type="Proteomes" id="UP000622552">
    <property type="component" value="Unassembled WGS sequence"/>
</dbReference>
<feature type="chain" id="PRO_5035293679" evidence="4">
    <location>
        <begin position="28"/>
        <end position="502"/>
    </location>
</feature>
<dbReference type="InterPro" id="IPR029058">
    <property type="entry name" value="AB_hydrolase_fold"/>
</dbReference>
<name>A0A8J7GJW2_9ACTN</name>
<proteinExistence type="inferred from homology"/>
<evidence type="ECO:0000256" key="4">
    <source>
        <dbReference type="SAM" id="SignalP"/>
    </source>
</evidence>
<dbReference type="SUPFAM" id="SSF53474">
    <property type="entry name" value="alpha/beta-Hydrolases"/>
    <property type="match status" value="1"/>
</dbReference>
<evidence type="ECO:0000313" key="8">
    <source>
        <dbReference type="Proteomes" id="UP000622552"/>
    </source>
</evidence>
<dbReference type="GO" id="GO:0016787">
    <property type="term" value="F:hydrolase activity"/>
    <property type="evidence" value="ECO:0007669"/>
    <property type="project" value="UniProtKB-KW"/>
</dbReference>
<organism evidence="7 8">
    <name type="scientific">Longispora fulva</name>
    <dbReference type="NCBI Taxonomy" id="619741"/>
    <lineage>
        <taxon>Bacteria</taxon>
        <taxon>Bacillati</taxon>
        <taxon>Actinomycetota</taxon>
        <taxon>Actinomycetes</taxon>
        <taxon>Micromonosporales</taxon>
        <taxon>Micromonosporaceae</taxon>
        <taxon>Longispora</taxon>
    </lineage>
</organism>
<dbReference type="EMBL" id="JADOUF010000001">
    <property type="protein sequence ID" value="MBG6134429.1"/>
    <property type="molecule type" value="Genomic_DNA"/>
</dbReference>
<comment type="caution">
    <text evidence="7">The sequence shown here is derived from an EMBL/GenBank/DDBJ whole genome shotgun (WGS) entry which is preliminary data.</text>
</comment>
<evidence type="ECO:0000313" key="7">
    <source>
        <dbReference type="EMBL" id="MBG6134429.1"/>
    </source>
</evidence>
<keyword evidence="8" id="KW-1185">Reference proteome</keyword>
<evidence type="ECO:0000259" key="6">
    <source>
        <dbReference type="Pfam" id="PF08386"/>
    </source>
</evidence>
<evidence type="ECO:0000256" key="3">
    <source>
        <dbReference type="ARBA" id="ARBA00022801"/>
    </source>
</evidence>
<dbReference type="InterPro" id="IPR000073">
    <property type="entry name" value="AB_hydrolase_1"/>
</dbReference>
<keyword evidence="2 4" id="KW-0732">Signal</keyword>
<feature type="signal peptide" evidence="4">
    <location>
        <begin position="1"/>
        <end position="27"/>
    </location>
</feature>
<protein>
    <submittedName>
        <fullName evidence="7">Pimeloyl-ACP methyl ester carboxylesterase</fullName>
    </submittedName>
</protein>
<dbReference type="PANTHER" id="PTHR43248">
    <property type="entry name" value="2-SUCCINYL-6-HYDROXY-2,4-CYCLOHEXADIENE-1-CARBOXYLATE SYNTHASE"/>
    <property type="match status" value="1"/>
</dbReference>
<evidence type="ECO:0000256" key="2">
    <source>
        <dbReference type="ARBA" id="ARBA00022729"/>
    </source>
</evidence>
<feature type="domain" description="AB hydrolase-1" evidence="5">
    <location>
        <begin position="97"/>
        <end position="306"/>
    </location>
</feature>
<evidence type="ECO:0000256" key="1">
    <source>
        <dbReference type="ARBA" id="ARBA00010088"/>
    </source>
</evidence>
<gene>
    <name evidence="7" type="ORF">IW245_000623</name>
</gene>
<dbReference type="InterPro" id="IPR013595">
    <property type="entry name" value="Pept_S33_TAP-like_C"/>
</dbReference>
<dbReference type="PANTHER" id="PTHR43248:SF29">
    <property type="entry name" value="TRIPEPTIDYL AMINOPEPTIDASE"/>
    <property type="match status" value="1"/>
</dbReference>
<accession>A0A8J7GJW2</accession>